<dbReference type="Proteomes" id="UP000249886">
    <property type="component" value="Unassembled WGS sequence"/>
</dbReference>
<protein>
    <submittedName>
        <fullName evidence="2">Uncharacterized protein</fullName>
    </submittedName>
</protein>
<feature type="transmembrane region" description="Helical" evidence="1">
    <location>
        <begin position="199"/>
        <end position="223"/>
    </location>
</feature>
<dbReference type="AlphaFoldDB" id="A0A6H9XJL2"/>
<evidence type="ECO:0000313" key="3">
    <source>
        <dbReference type="Proteomes" id="UP000249886"/>
    </source>
</evidence>
<dbReference type="EMBL" id="UARK01000011">
    <property type="protein sequence ID" value="SPW28641.1"/>
    <property type="molecule type" value="Genomic_DNA"/>
</dbReference>
<evidence type="ECO:0000256" key="1">
    <source>
        <dbReference type="SAM" id="Phobius"/>
    </source>
</evidence>
<proteinExistence type="predicted"/>
<keyword evidence="1" id="KW-1133">Transmembrane helix</keyword>
<accession>A0A6H9XJL2</accession>
<feature type="transmembrane region" description="Helical" evidence="1">
    <location>
        <begin position="243"/>
        <end position="261"/>
    </location>
</feature>
<keyword evidence="1" id="KW-0812">Transmembrane</keyword>
<dbReference type="GeneID" id="84573563"/>
<feature type="transmembrane region" description="Helical" evidence="1">
    <location>
        <begin position="267"/>
        <end position="286"/>
    </location>
</feature>
<feature type="transmembrane region" description="Helical" evidence="1">
    <location>
        <begin position="298"/>
        <end position="320"/>
    </location>
</feature>
<reference evidence="2 3" key="1">
    <citation type="submission" date="2018-06" db="EMBL/GenBank/DDBJ databases">
        <authorList>
            <consortium name="Pathogen Informatics"/>
            <person name="Doyle S."/>
        </authorList>
    </citation>
    <scope>NUCLEOTIDE SEQUENCE [LARGE SCALE GENOMIC DNA]</scope>
    <source>
        <strain evidence="2 3">NCTC10254</strain>
    </source>
</reference>
<comment type="caution">
    <text evidence="2">The sequence shown here is derived from an EMBL/GenBank/DDBJ whole genome shotgun (WGS) entry which is preliminary data.</text>
</comment>
<gene>
    <name evidence="2" type="ORF">NCTC10254_01587</name>
</gene>
<name>A0A6H9XJL2_9CORY</name>
<evidence type="ECO:0000313" key="2">
    <source>
        <dbReference type="EMBL" id="SPW28641.1"/>
    </source>
</evidence>
<sequence>MKYNYYLLLIDNQFLQLAKTLKLGRLIPSAEPNDIIFIAAIGEGGGIISPGIPFSDLARQEIRWPDFLGEPDNNDMDYVSELYFQFCGIAESNELQWIILVDTSKFSQLIGDLRSSFNVDLALATAGNKTLLRKTAKERIIATLGSQIKYAVLSAQDKTNEKSRYTAISIAATSAILTSILFLPAYYNEYSNMPASITTFSITQITTMIIGFVLGAILLRLCYLDVSDPDKQKKRSALNSKELWIPLGIYLIFLAILYNFTNESLGHNFTIVSIILTIVLAIMILLPSRFYMPIVSFYMVGIMLGTNVILGYLTTSWQFYQETTDLKCGHYYDDVSSGSRLMCIDNLRSSKWQPQDTQIQQTGSSPDSRTTHANYSFTYNECVSANLEVYQDFNPKDSIFGNTHYFQDRTITLQPVMEHPFFSSERFARYAPGHNSWKLLEWSEQDNDKYSRVRDYQLISEGQPLGLKSTQAVLRIDENNCDLTAEEELNKVPQELMKHINLASSQYIDSTFIAINDAAEVKTYADDLKILAGPNVNRAILPQNDQEGLRPENWNSSTILLIKGIDENNEIPISVWLSNRSDLDYSWFDGQWESNAWRRQPDDPFIFSLFLVNRSDYSSWEYGISISDPTALVGETIDPTELEGKLRGKLSYLFDSSYLFQQSMDAL</sequence>
<dbReference type="RefSeq" id="WP_005525301.1">
    <property type="nucleotide sequence ID" value="NZ_CAUOLB010000004.1"/>
</dbReference>
<organism evidence="2 3">
    <name type="scientific">Corynebacterium matruchotii</name>
    <dbReference type="NCBI Taxonomy" id="43768"/>
    <lineage>
        <taxon>Bacteria</taxon>
        <taxon>Bacillati</taxon>
        <taxon>Actinomycetota</taxon>
        <taxon>Actinomycetes</taxon>
        <taxon>Mycobacteriales</taxon>
        <taxon>Corynebacteriaceae</taxon>
        <taxon>Corynebacterium</taxon>
    </lineage>
</organism>
<keyword evidence="1" id="KW-0472">Membrane</keyword>
<feature type="transmembrane region" description="Helical" evidence="1">
    <location>
        <begin position="165"/>
        <end position="187"/>
    </location>
</feature>